<dbReference type="PROSITE" id="PS51387">
    <property type="entry name" value="FAD_PCMH"/>
    <property type="match status" value="1"/>
</dbReference>
<keyword evidence="3" id="KW-0732">Signal</keyword>
<dbReference type="InterPro" id="IPR050432">
    <property type="entry name" value="FAD-linked_Oxidoreductases_BP"/>
</dbReference>
<evidence type="ECO:0000313" key="5">
    <source>
        <dbReference type="EMBL" id="ORY02754.1"/>
    </source>
</evidence>
<evidence type="ECO:0000256" key="2">
    <source>
        <dbReference type="ARBA" id="ARBA00023002"/>
    </source>
</evidence>
<feature type="chain" id="PRO_5012214813" evidence="3">
    <location>
        <begin position="19"/>
        <end position="604"/>
    </location>
</feature>
<dbReference type="InterPro" id="IPR036318">
    <property type="entry name" value="FAD-bd_PCMH-like_sf"/>
</dbReference>
<dbReference type="Proteomes" id="UP000193144">
    <property type="component" value="Unassembled WGS sequence"/>
</dbReference>
<comment type="similarity">
    <text evidence="1">Belongs to the oxygen-dependent FAD-linked oxidoreductase family.</text>
</comment>
<sequence>MRSTNSALLLASLSLAQTSPQPGCKNIHGDAGWPTTNEWQQLNQTISGQLIQTVPLGAVCHYEPFGVYNRTACEELRRDWDFRHWKFKVWEMGQIHVGHASEIMNPYYQNRSCDPFTPAESPCELGNYASYSINVTGARDVVAGIQFAKQKNIRLVIKNTGHDYHGRSSGASSLSLWMYNLKNVEIIHDYQSAYYNGPAARLGAGIGVGESYMAVHKYGYRVVGGECGTVGVAGGYSQGGGHSVLASENGLGSDQVLEWEVVTTKGEHLIATPEQNSDLYWALSGGGGGTYGVVIGVTVRIFKDGPFSGGALVFNNTDTPGREIFWKAVEKWYEYFPKMTINNNTVQFVLLNSTLDAQAINLPGQNVAAVDRLMAPFLRELDKLGQSYSFRTEHSKTYYDHFDHYYGPLPHGAEPVTTILHARLIPRHVVQDKAANGKLVDTMRSIVQDDKFLMGCGVFHLPNTRHADNAVLPAWREAQAVCIANGFWNFEAPVEHNVALKQELADIHAPAMDAATPGSGVYINEVDPLYKGDWKEAAFGANYGRLLEIKRKYDPDRVLFGHMSVGSDEFRFDDAGRLCYIGEGRKNVLVSQEQHPLYYENYEL</sequence>
<dbReference type="InterPro" id="IPR012951">
    <property type="entry name" value="BBE"/>
</dbReference>
<keyword evidence="2" id="KW-0560">Oxidoreductase</keyword>
<name>A0A1Y1YXZ5_9PLEO</name>
<dbReference type="EMBL" id="MCFA01000154">
    <property type="protein sequence ID" value="ORY02754.1"/>
    <property type="molecule type" value="Genomic_DNA"/>
</dbReference>
<evidence type="ECO:0000256" key="3">
    <source>
        <dbReference type="SAM" id="SignalP"/>
    </source>
</evidence>
<feature type="domain" description="FAD-binding PCMH-type" evidence="4">
    <location>
        <begin position="125"/>
        <end position="304"/>
    </location>
</feature>
<dbReference type="SUPFAM" id="SSF56176">
    <property type="entry name" value="FAD-binding/transporter-associated domain-like"/>
    <property type="match status" value="1"/>
</dbReference>
<evidence type="ECO:0000259" key="4">
    <source>
        <dbReference type="PROSITE" id="PS51387"/>
    </source>
</evidence>
<dbReference type="InterPro" id="IPR006094">
    <property type="entry name" value="Oxid_FAD_bind_N"/>
</dbReference>
<accession>A0A1Y1YXZ5</accession>
<evidence type="ECO:0000256" key="1">
    <source>
        <dbReference type="ARBA" id="ARBA00005466"/>
    </source>
</evidence>
<dbReference type="STRING" id="1231657.A0A1Y1YXZ5"/>
<dbReference type="InterPro" id="IPR016169">
    <property type="entry name" value="FAD-bd_PCMH_sub2"/>
</dbReference>
<dbReference type="Gene3D" id="3.30.465.10">
    <property type="match status" value="2"/>
</dbReference>
<dbReference type="PANTHER" id="PTHR13878:SF91">
    <property type="entry name" value="FAD BINDING DOMAIN PROTEIN (AFU_ORTHOLOGUE AFUA_6G12070)-RELATED"/>
    <property type="match status" value="1"/>
</dbReference>
<dbReference type="Pfam" id="PF01565">
    <property type="entry name" value="FAD_binding_4"/>
    <property type="match status" value="1"/>
</dbReference>
<gene>
    <name evidence="5" type="ORF">BCR34DRAFT_492889</name>
</gene>
<dbReference type="PANTHER" id="PTHR13878">
    <property type="entry name" value="GULONOLACTONE OXIDASE"/>
    <property type="match status" value="1"/>
</dbReference>
<comment type="caution">
    <text evidence="5">The sequence shown here is derived from an EMBL/GenBank/DDBJ whole genome shotgun (WGS) entry which is preliminary data.</text>
</comment>
<dbReference type="GO" id="GO:0016491">
    <property type="term" value="F:oxidoreductase activity"/>
    <property type="evidence" value="ECO:0007669"/>
    <property type="project" value="UniProtKB-KW"/>
</dbReference>
<dbReference type="Pfam" id="PF08031">
    <property type="entry name" value="BBE"/>
    <property type="match status" value="1"/>
</dbReference>
<protein>
    <submittedName>
        <fullName evidence="5">Putative FAD-dependent isoamyl alcohol oxidase</fullName>
    </submittedName>
</protein>
<feature type="signal peptide" evidence="3">
    <location>
        <begin position="1"/>
        <end position="18"/>
    </location>
</feature>
<keyword evidence="6" id="KW-1185">Reference proteome</keyword>
<dbReference type="AlphaFoldDB" id="A0A1Y1YXZ5"/>
<dbReference type="OrthoDB" id="9983560at2759"/>
<evidence type="ECO:0000313" key="6">
    <source>
        <dbReference type="Proteomes" id="UP000193144"/>
    </source>
</evidence>
<dbReference type="InterPro" id="IPR016166">
    <property type="entry name" value="FAD-bd_PCMH"/>
</dbReference>
<reference evidence="5 6" key="1">
    <citation type="submission" date="2016-07" db="EMBL/GenBank/DDBJ databases">
        <title>Pervasive Adenine N6-methylation of Active Genes in Fungi.</title>
        <authorList>
            <consortium name="DOE Joint Genome Institute"/>
            <person name="Mondo S.J."/>
            <person name="Dannebaum R.O."/>
            <person name="Kuo R.C."/>
            <person name="Labutti K."/>
            <person name="Haridas S."/>
            <person name="Kuo A."/>
            <person name="Salamov A."/>
            <person name="Ahrendt S.R."/>
            <person name="Lipzen A."/>
            <person name="Sullivan W."/>
            <person name="Andreopoulos W.B."/>
            <person name="Clum A."/>
            <person name="Lindquist E."/>
            <person name="Daum C."/>
            <person name="Ramamoorthy G.K."/>
            <person name="Gryganskyi A."/>
            <person name="Culley D."/>
            <person name="Magnuson J.K."/>
            <person name="James T.Y."/>
            <person name="O'Malley M.A."/>
            <person name="Stajich J.E."/>
            <person name="Spatafora J.W."/>
            <person name="Visel A."/>
            <person name="Grigoriev I.V."/>
        </authorList>
    </citation>
    <scope>NUCLEOTIDE SEQUENCE [LARGE SCALE GENOMIC DNA]</scope>
    <source>
        <strain evidence="5 6">CBS 115471</strain>
    </source>
</reference>
<dbReference type="GO" id="GO:0071949">
    <property type="term" value="F:FAD binding"/>
    <property type="evidence" value="ECO:0007669"/>
    <property type="project" value="InterPro"/>
</dbReference>
<organism evidence="5 6">
    <name type="scientific">Clohesyomyces aquaticus</name>
    <dbReference type="NCBI Taxonomy" id="1231657"/>
    <lineage>
        <taxon>Eukaryota</taxon>
        <taxon>Fungi</taxon>
        <taxon>Dikarya</taxon>
        <taxon>Ascomycota</taxon>
        <taxon>Pezizomycotina</taxon>
        <taxon>Dothideomycetes</taxon>
        <taxon>Pleosporomycetidae</taxon>
        <taxon>Pleosporales</taxon>
        <taxon>Lindgomycetaceae</taxon>
        <taxon>Clohesyomyces</taxon>
    </lineage>
</organism>
<proteinExistence type="inferred from homology"/>